<dbReference type="EMBL" id="CM037029">
    <property type="protein sequence ID" value="KAH7652695.1"/>
    <property type="molecule type" value="Genomic_DNA"/>
</dbReference>
<gene>
    <name evidence="1" type="ORF">IHE45_19G033500</name>
</gene>
<dbReference type="Proteomes" id="UP000827976">
    <property type="component" value="Chromosome 19"/>
</dbReference>
<accession>A0ACB7TXB5</accession>
<protein>
    <submittedName>
        <fullName evidence="1">Transcription termination factor mitochondrial/chloroplastic protein</fullName>
    </submittedName>
</protein>
<name>A0ACB7TXB5_DIOAL</name>
<reference evidence="2" key="1">
    <citation type="journal article" date="2022" name="Nat. Commun.">
        <title>Chromosome evolution and the genetic basis of agronomically important traits in greater yam.</title>
        <authorList>
            <person name="Bredeson J.V."/>
            <person name="Lyons J.B."/>
            <person name="Oniyinde I.O."/>
            <person name="Okereke N.R."/>
            <person name="Kolade O."/>
            <person name="Nnabue I."/>
            <person name="Nwadili C.O."/>
            <person name="Hribova E."/>
            <person name="Parker M."/>
            <person name="Nwogha J."/>
            <person name="Shu S."/>
            <person name="Carlson J."/>
            <person name="Kariba R."/>
            <person name="Muthemba S."/>
            <person name="Knop K."/>
            <person name="Barton G.J."/>
            <person name="Sherwood A.V."/>
            <person name="Lopez-Montes A."/>
            <person name="Asiedu R."/>
            <person name="Jamnadass R."/>
            <person name="Muchugi A."/>
            <person name="Goodstein D."/>
            <person name="Egesi C.N."/>
            <person name="Featherston J."/>
            <person name="Asfaw A."/>
            <person name="Simpson G.G."/>
            <person name="Dolezel J."/>
            <person name="Hendre P.S."/>
            <person name="Van Deynze A."/>
            <person name="Kumar P.L."/>
            <person name="Obidiegwu J.E."/>
            <person name="Bhattacharjee R."/>
            <person name="Rokhsar D.S."/>
        </authorList>
    </citation>
    <scope>NUCLEOTIDE SEQUENCE [LARGE SCALE GENOMIC DNA]</scope>
    <source>
        <strain evidence="2">cv. TDa95/00328</strain>
    </source>
</reference>
<comment type="caution">
    <text evidence="1">The sequence shown here is derived from an EMBL/GenBank/DDBJ whole genome shotgun (WGS) entry which is preliminary data.</text>
</comment>
<proteinExistence type="predicted"/>
<sequence>MTSLGLSSEKAAIASKHLSPLRFPANPESVLNFLRSYGFDDSQIKKLVSWHPKWLLCDVEKTLRPKFEAFQALGFSGSNLRQLVLFNPIIPHQSLENSLRPRILFWRDLLGSVENAMKLFKAKPWLLSYSLEQRVLPNFWLLREFGIPDNRITLIVQRQPRLILLKPDDLKALAKKVEEMGIPHESSMFVWALGILQKINKTRFHAKLEFMKSLGWSEVDFLSAFQKNPIFLTVSEVMMKKKINFLVNEAGCKLSELVRDPRLLVFSLDKRLVPRHHVMQVLK</sequence>
<organism evidence="1 2">
    <name type="scientific">Dioscorea alata</name>
    <name type="common">Purple yam</name>
    <dbReference type="NCBI Taxonomy" id="55571"/>
    <lineage>
        <taxon>Eukaryota</taxon>
        <taxon>Viridiplantae</taxon>
        <taxon>Streptophyta</taxon>
        <taxon>Embryophyta</taxon>
        <taxon>Tracheophyta</taxon>
        <taxon>Spermatophyta</taxon>
        <taxon>Magnoliopsida</taxon>
        <taxon>Liliopsida</taxon>
        <taxon>Dioscoreales</taxon>
        <taxon>Dioscoreaceae</taxon>
        <taxon>Dioscorea</taxon>
    </lineage>
</organism>
<keyword evidence="2" id="KW-1185">Reference proteome</keyword>
<evidence type="ECO:0000313" key="1">
    <source>
        <dbReference type="EMBL" id="KAH7652695.1"/>
    </source>
</evidence>
<evidence type="ECO:0000313" key="2">
    <source>
        <dbReference type="Proteomes" id="UP000827976"/>
    </source>
</evidence>